<feature type="non-terminal residue" evidence="1">
    <location>
        <position position="1"/>
    </location>
</feature>
<proteinExistence type="predicted"/>
<organism evidence="1">
    <name type="scientific">marine sediment metagenome</name>
    <dbReference type="NCBI Taxonomy" id="412755"/>
    <lineage>
        <taxon>unclassified sequences</taxon>
        <taxon>metagenomes</taxon>
        <taxon>ecological metagenomes</taxon>
    </lineage>
</organism>
<name>X0YKM2_9ZZZZ</name>
<reference evidence="1" key="1">
    <citation type="journal article" date="2014" name="Front. Microbiol.">
        <title>High frequency of phylogenetically diverse reductive dehalogenase-homologous genes in deep subseafloor sedimentary metagenomes.</title>
        <authorList>
            <person name="Kawai M."/>
            <person name="Futagami T."/>
            <person name="Toyoda A."/>
            <person name="Takaki Y."/>
            <person name="Nishi S."/>
            <person name="Hori S."/>
            <person name="Arai W."/>
            <person name="Tsubouchi T."/>
            <person name="Morono Y."/>
            <person name="Uchiyama I."/>
            <person name="Ito T."/>
            <person name="Fujiyama A."/>
            <person name="Inagaki F."/>
            <person name="Takami H."/>
        </authorList>
    </citation>
    <scope>NUCLEOTIDE SEQUENCE</scope>
    <source>
        <strain evidence="1">Expedition CK06-06</strain>
    </source>
</reference>
<protein>
    <recommendedName>
        <fullName evidence="2">ABM domain-containing protein</fullName>
    </recommendedName>
</protein>
<evidence type="ECO:0008006" key="2">
    <source>
        <dbReference type="Google" id="ProtNLM"/>
    </source>
</evidence>
<gene>
    <name evidence="1" type="ORF">S01H4_13714</name>
</gene>
<comment type="caution">
    <text evidence="1">The sequence shown here is derived from an EMBL/GenBank/DDBJ whole genome shotgun (WGS) entry which is preliminary data.</text>
</comment>
<dbReference type="EMBL" id="BART01006033">
    <property type="protein sequence ID" value="GAG56724.1"/>
    <property type="molecule type" value="Genomic_DNA"/>
</dbReference>
<accession>X0YKM2</accession>
<sequence>EEFKELAVETIRLSKERDTGTLKYDVYISSDETECEVRQEYKNSEAVLEHMANLRETLEKAYIDFPIDHVNIYGDPSPELLEAVKGIDIGVYSFSQGLEETIEV</sequence>
<dbReference type="AlphaFoldDB" id="X0YKM2"/>
<evidence type="ECO:0000313" key="1">
    <source>
        <dbReference type="EMBL" id="GAG56724.1"/>
    </source>
</evidence>